<organism evidence="2 3">
    <name type="scientific">Rhizophagus irregularis</name>
    <dbReference type="NCBI Taxonomy" id="588596"/>
    <lineage>
        <taxon>Eukaryota</taxon>
        <taxon>Fungi</taxon>
        <taxon>Fungi incertae sedis</taxon>
        <taxon>Mucoromycota</taxon>
        <taxon>Glomeromycotina</taxon>
        <taxon>Glomeromycetes</taxon>
        <taxon>Glomerales</taxon>
        <taxon>Glomeraceae</taxon>
        <taxon>Rhizophagus</taxon>
    </lineage>
</organism>
<dbReference type="InterPro" id="IPR011009">
    <property type="entry name" value="Kinase-like_dom_sf"/>
</dbReference>
<feature type="domain" description="Serine-threonine/tyrosine-protein kinase catalytic" evidence="1">
    <location>
        <begin position="36"/>
        <end position="98"/>
    </location>
</feature>
<dbReference type="AlphaFoldDB" id="A0A2I1H332"/>
<keyword evidence="3" id="KW-1185">Reference proteome</keyword>
<gene>
    <name evidence="2" type="ORF">RhiirA4_498593</name>
</gene>
<name>A0A2I1H332_9GLOM</name>
<dbReference type="Proteomes" id="UP000234323">
    <property type="component" value="Unassembled WGS sequence"/>
</dbReference>
<dbReference type="InterPro" id="IPR001245">
    <property type="entry name" value="Ser-Thr/Tyr_kinase_cat_dom"/>
</dbReference>
<evidence type="ECO:0000313" key="2">
    <source>
        <dbReference type="EMBL" id="PKY53261.1"/>
    </source>
</evidence>
<evidence type="ECO:0000259" key="1">
    <source>
        <dbReference type="Pfam" id="PF07714"/>
    </source>
</evidence>
<dbReference type="EMBL" id="LLXI01001356">
    <property type="protein sequence ID" value="PKY53261.1"/>
    <property type="molecule type" value="Genomic_DNA"/>
</dbReference>
<evidence type="ECO:0000313" key="3">
    <source>
        <dbReference type="Proteomes" id="UP000234323"/>
    </source>
</evidence>
<sequence length="104" mass="12517">MTSVKEWIEEEIKNKRIIILNIINLIKVKSTKFDRGAFGKLKLLRVVDYHQKINRILGITKDSEHYILVLEYANEGSLRDYLKKRFNSLKWNDKIQMHWILLMD</sequence>
<protein>
    <recommendedName>
        <fullName evidence="1">Serine-threonine/tyrosine-protein kinase catalytic domain-containing protein</fullName>
    </recommendedName>
</protein>
<dbReference type="Gene3D" id="1.10.510.10">
    <property type="entry name" value="Transferase(Phosphotransferase) domain 1"/>
    <property type="match status" value="1"/>
</dbReference>
<dbReference type="GO" id="GO:0004672">
    <property type="term" value="F:protein kinase activity"/>
    <property type="evidence" value="ECO:0007669"/>
    <property type="project" value="InterPro"/>
</dbReference>
<proteinExistence type="predicted"/>
<comment type="caution">
    <text evidence="2">The sequence shown here is derived from an EMBL/GenBank/DDBJ whole genome shotgun (WGS) entry which is preliminary data.</text>
</comment>
<accession>A0A2I1H332</accession>
<dbReference type="Pfam" id="PF07714">
    <property type="entry name" value="PK_Tyr_Ser-Thr"/>
    <property type="match status" value="1"/>
</dbReference>
<reference evidence="2 3" key="1">
    <citation type="submission" date="2015-10" db="EMBL/GenBank/DDBJ databases">
        <title>Genome analyses suggest a sexual origin of heterokaryosis in a supposedly ancient asexual fungus.</title>
        <authorList>
            <person name="Ropars J."/>
            <person name="Sedzielewska K."/>
            <person name="Noel J."/>
            <person name="Charron P."/>
            <person name="Farinelli L."/>
            <person name="Marton T."/>
            <person name="Kruger M."/>
            <person name="Pelin A."/>
            <person name="Brachmann A."/>
            <person name="Corradi N."/>
        </authorList>
    </citation>
    <scope>NUCLEOTIDE SEQUENCE [LARGE SCALE GENOMIC DNA]</scope>
    <source>
        <strain evidence="2 3">A4</strain>
    </source>
</reference>
<dbReference type="SUPFAM" id="SSF56112">
    <property type="entry name" value="Protein kinase-like (PK-like)"/>
    <property type="match status" value="1"/>
</dbReference>